<accession>A0AAU9MTL8</accession>
<dbReference type="Proteomes" id="UP001157418">
    <property type="component" value="Unassembled WGS sequence"/>
</dbReference>
<dbReference type="AlphaFoldDB" id="A0AAU9MTL8"/>
<evidence type="ECO:0008006" key="4">
    <source>
        <dbReference type="Google" id="ProtNLM"/>
    </source>
</evidence>
<comment type="caution">
    <text evidence="2">The sequence shown here is derived from an EMBL/GenBank/DDBJ whole genome shotgun (WGS) entry which is preliminary data.</text>
</comment>
<gene>
    <name evidence="2" type="ORF">LVIROSA_LOCUS11234</name>
</gene>
<name>A0AAU9MTL8_9ASTR</name>
<evidence type="ECO:0000313" key="2">
    <source>
        <dbReference type="EMBL" id="CAH1423988.1"/>
    </source>
</evidence>
<dbReference type="PANTHER" id="PTHR34427:SF5">
    <property type="entry name" value="DUF4283 DOMAIN-CONTAINING PROTEIN"/>
    <property type="match status" value="1"/>
</dbReference>
<dbReference type="PANTHER" id="PTHR34427">
    <property type="entry name" value="DUF4283 DOMAIN PROTEIN"/>
    <property type="match status" value="1"/>
</dbReference>
<protein>
    <recommendedName>
        <fullName evidence="4">DUF4283 domain-containing protein</fullName>
    </recommendedName>
</protein>
<organism evidence="2 3">
    <name type="scientific">Lactuca virosa</name>
    <dbReference type="NCBI Taxonomy" id="75947"/>
    <lineage>
        <taxon>Eukaryota</taxon>
        <taxon>Viridiplantae</taxon>
        <taxon>Streptophyta</taxon>
        <taxon>Embryophyta</taxon>
        <taxon>Tracheophyta</taxon>
        <taxon>Spermatophyta</taxon>
        <taxon>Magnoliopsida</taxon>
        <taxon>eudicotyledons</taxon>
        <taxon>Gunneridae</taxon>
        <taxon>Pentapetalae</taxon>
        <taxon>asterids</taxon>
        <taxon>campanulids</taxon>
        <taxon>Asterales</taxon>
        <taxon>Asteraceae</taxon>
        <taxon>Cichorioideae</taxon>
        <taxon>Cichorieae</taxon>
        <taxon>Lactucinae</taxon>
        <taxon>Lactuca</taxon>
    </lineage>
</organism>
<sequence length="345" mass="38989">MLNPLTELGNWLNSIFLIGDAHSIDHMENLPSSLLLYEKTRYLGGLRLTLEFDSLKKAIEFLEDQSRWSDWFKWLITADKYEFQYKRVAWLKIIGLPHKLWGEDNFSTIVSNYGRVISPFSDIRNRRDYSMGKVGVLTLEKKWINDQTTACANDEIFSIGVVEYTDDWSPFHLVPYEKVDDESDKEDEEGDETEVEEDDDADEGISDTWLGGQNQIEDMKEGEITPESNSSGNGLGGNVFPIGKSTVVGNVMVSPKFVGNDAEINVEGSPKTIAILENNSGELADNEQLIPHPIFKFDAKQDIPTDSERSKFGSISKLVPLGCFGPFPKSQPNIFYHHDQSLEPH</sequence>
<proteinExistence type="predicted"/>
<keyword evidence="3" id="KW-1185">Reference proteome</keyword>
<feature type="region of interest" description="Disordered" evidence="1">
    <location>
        <begin position="175"/>
        <end position="211"/>
    </location>
</feature>
<evidence type="ECO:0000313" key="3">
    <source>
        <dbReference type="Proteomes" id="UP001157418"/>
    </source>
</evidence>
<evidence type="ECO:0000256" key="1">
    <source>
        <dbReference type="SAM" id="MobiDB-lite"/>
    </source>
</evidence>
<dbReference type="EMBL" id="CAKMRJ010001237">
    <property type="protein sequence ID" value="CAH1423988.1"/>
    <property type="molecule type" value="Genomic_DNA"/>
</dbReference>
<feature type="compositionally biased region" description="Acidic residues" evidence="1">
    <location>
        <begin position="179"/>
        <end position="205"/>
    </location>
</feature>
<reference evidence="2 3" key="1">
    <citation type="submission" date="2022-01" db="EMBL/GenBank/DDBJ databases">
        <authorList>
            <person name="Xiong W."/>
            <person name="Schranz E."/>
        </authorList>
    </citation>
    <scope>NUCLEOTIDE SEQUENCE [LARGE SCALE GENOMIC DNA]</scope>
</reference>